<gene>
    <name evidence="1" type="ORF">TWF694_010903</name>
</gene>
<proteinExistence type="predicted"/>
<protein>
    <submittedName>
        <fullName evidence="1">Uncharacterized protein</fullName>
    </submittedName>
</protein>
<name>A0AAV9X7F3_9PEZI</name>
<organism evidence="1 2">
    <name type="scientific">Orbilia ellipsospora</name>
    <dbReference type="NCBI Taxonomy" id="2528407"/>
    <lineage>
        <taxon>Eukaryota</taxon>
        <taxon>Fungi</taxon>
        <taxon>Dikarya</taxon>
        <taxon>Ascomycota</taxon>
        <taxon>Pezizomycotina</taxon>
        <taxon>Orbiliomycetes</taxon>
        <taxon>Orbiliales</taxon>
        <taxon>Orbiliaceae</taxon>
        <taxon>Orbilia</taxon>
    </lineage>
</organism>
<keyword evidence="2" id="KW-1185">Reference proteome</keyword>
<evidence type="ECO:0000313" key="2">
    <source>
        <dbReference type="Proteomes" id="UP001365542"/>
    </source>
</evidence>
<reference evidence="1 2" key="1">
    <citation type="submission" date="2019-10" db="EMBL/GenBank/DDBJ databases">
        <authorList>
            <person name="Palmer J.M."/>
        </authorList>
    </citation>
    <scope>NUCLEOTIDE SEQUENCE [LARGE SCALE GENOMIC DNA]</scope>
    <source>
        <strain evidence="1 2">TWF694</strain>
    </source>
</reference>
<sequence length="307" mass="34479">MVAGISHPPSPSISPWFINYQWEGKIGADPSTPIEDDYISLVKLVPQDCEADDWVKWRVSGFWTGVLGEFDAIFKGFIEHIRIEGYCIVYNLESGWDASTTLRGNLGLADCSELKRLYLGDPQSIIKDDDDIEMFLNAIRYPTKYKYNNFTISEVEDMTTMMSRRFYPLSKTAQLDLEGDEGNGTVSIPETGVCGRYGKFGKILDRATKLKANHKNVTLPDWSNWSIVAEYYPDDSCTTYKDTGGSMITKCPSDDDKVWQWGCGLASVELNPPFVFTRNQTESVTLYHAGHMPMPGPSVNRSLSLSP</sequence>
<accession>A0AAV9X7F3</accession>
<dbReference type="EMBL" id="JAVHJO010000008">
    <property type="protein sequence ID" value="KAK6538010.1"/>
    <property type="molecule type" value="Genomic_DNA"/>
</dbReference>
<evidence type="ECO:0000313" key="1">
    <source>
        <dbReference type="EMBL" id="KAK6538010.1"/>
    </source>
</evidence>
<dbReference type="AlphaFoldDB" id="A0AAV9X7F3"/>
<dbReference type="Proteomes" id="UP001365542">
    <property type="component" value="Unassembled WGS sequence"/>
</dbReference>
<comment type="caution">
    <text evidence="1">The sequence shown here is derived from an EMBL/GenBank/DDBJ whole genome shotgun (WGS) entry which is preliminary data.</text>
</comment>